<evidence type="ECO:0000313" key="2">
    <source>
        <dbReference type="EMBL" id="VDO93897.1"/>
    </source>
</evidence>
<dbReference type="STRING" id="6186.A0A183JR60"/>
<keyword evidence="3" id="KW-1185">Reference proteome</keyword>
<organism evidence="4">
    <name type="scientific">Schistosoma curassoni</name>
    <dbReference type="NCBI Taxonomy" id="6186"/>
    <lineage>
        <taxon>Eukaryota</taxon>
        <taxon>Metazoa</taxon>
        <taxon>Spiralia</taxon>
        <taxon>Lophotrochozoa</taxon>
        <taxon>Platyhelminthes</taxon>
        <taxon>Trematoda</taxon>
        <taxon>Digenea</taxon>
        <taxon>Strigeidida</taxon>
        <taxon>Schistosomatoidea</taxon>
        <taxon>Schistosomatidae</taxon>
        <taxon>Schistosoma</taxon>
    </lineage>
</organism>
<feature type="compositionally biased region" description="Low complexity" evidence="1">
    <location>
        <begin position="1"/>
        <end position="27"/>
    </location>
</feature>
<evidence type="ECO:0000313" key="3">
    <source>
        <dbReference type="Proteomes" id="UP000279833"/>
    </source>
</evidence>
<dbReference type="Proteomes" id="UP000279833">
    <property type="component" value="Unassembled WGS sequence"/>
</dbReference>
<proteinExistence type="predicted"/>
<sequence>MFKANLSSNTFSDGTSSASSSESLNDGTAPISLSESLNHDWKSPKPIDSNFNSSIYPNQLMKSNDGSSVVTNDNLISTVPTAKPRNKSQHVTEMFDNKPPQSSNFFNEHPASKSPTEISKPKIPSDTVIRMASVEDTSDAHSTRGSPVKKFPDTLDVQGNLDEDAYSSGGVSVDLL</sequence>
<evidence type="ECO:0000313" key="4">
    <source>
        <dbReference type="WBParaSite" id="SCUD_0000519901-mRNA-1"/>
    </source>
</evidence>
<accession>A0A183JR60</accession>
<dbReference type="WBParaSite" id="SCUD_0000519901-mRNA-1">
    <property type="protein sequence ID" value="SCUD_0000519901-mRNA-1"/>
    <property type="gene ID" value="SCUD_0000519901"/>
</dbReference>
<reference evidence="4" key="1">
    <citation type="submission" date="2016-06" db="UniProtKB">
        <authorList>
            <consortium name="WormBaseParasite"/>
        </authorList>
    </citation>
    <scope>IDENTIFICATION</scope>
</reference>
<name>A0A183JR60_9TREM</name>
<protein>
    <submittedName>
        <fullName evidence="2 4">Uncharacterized protein</fullName>
    </submittedName>
</protein>
<dbReference type="EMBL" id="UZAK01008041">
    <property type="protein sequence ID" value="VDO93897.1"/>
    <property type="molecule type" value="Genomic_DNA"/>
</dbReference>
<dbReference type="AlphaFoldDB" id="A0A183JR60"/>
<gene>
    <name evidence="2" type="ORF">SCUD_LOCUS5199</name>
</gene>
<reference evidence="2 3" key="2">
    <citation type="submission" date="2018-11" db="EMBL/GenBank/DDBJ databases">
        <authorList>
            <consortium name="Pathogen Informatics"/>
        </authorList>
    </citation>
    <scope>NUCLEOTIDE SEQUENCE [LARGE SCALE GENOMIC DNA]</scope>
    <source>
        <strain evidence="2">Dakar</strain>
        <strain evidence="3">Dakar, Senegal</strain>
    </source>
</reference>
<feature type="region of interest" description="Disordered" evidence="1">
    <location>
        <begin position="1"/>
        <end position="46"/>
    </location>
</feature>
<feature type="region of interest" description="Disordered" evidence="1">
    <location>
        <begin position="78"/>
        <end position="176"/>
    </location>
</feature>
<evidence type="ECO:0000256" key="1">
    <source>
        <dbReference type="SAM" id="MobiDB-lite"/>
    </source>
</evidence>